<evidence type="ECO:0000313" key="2">
    <source>
        <dbReference type="EMBL" id="TEB23246.1"/>
    </source>
</evidence>
<keyword evidence="3" id="KW-1185">Reference proteome</keyword>
<feature type="domain" description="F-box" evidence="1">
    <location>
        <begin position="50"/>
        <end position="105"/>
    </location>
</feature>
<dbReference type="SUPFAM" id="SSF81383">
    <property type="entry name" value="F-box domain"/>
    <property type="match status" value="1"/>
</dbReference>
<dbReference type="InterPro" id="IPR036047">
    <property type="entry name" value="F-box-like_dom_sf"/>
</dbReference>
<dbReference type="AlphaFoldDB" id="A0A4Y7SN11"/>
<protein>
    <recommendedName>
        <fullName evidence="1">F-box domain-containing protein</fullName>
    </recommendedName>
</protein>
<gene>
    <name evidence="2" type="ORF">FA13DRAFT_1640143</name>
</gene>
<dbReference type="EMBL" id="QPFP01000080">
    <property type="protein sequence ID" value="TEB23246.1"/>
    <property type="molecule type" value="Genomic_DNA"/>
</dbReference>
<reference evidence="2 3" key="1">
    <citation type="journal article" date="2019" name="Nat. Ecol. Evol.">
        <title>Megaphylogeny resolves global patterns of mushroom evolution.</title>
        <authorList>
            <person name="Varga T."/>
            <person name="Krizsan K."/>
            <person name="Foldi C."/>
            <person name="Dima B."/>
            <person name="Sanchez-Garcia M."/>
            <person name="Sanchez-Ramirez S."/>
            <person name="Szollosi G.J."/>
            <person name="Szarkandi J.G."/>
            <person name="Papp V."/>
            <person name="Albert L."/>
            <person name="Andreopoulos W."/>
            <person name="Angelini C."/>
            <person name="Antonin V."/>
            <person name="Barry K.W."/>
            <person name="Bougher N.L."/>
            <person name="Buchanan P."/>
            <person name="Buyck B."/>
            <person name="Bense V."/>
            <person name="Catcheside P."/>
            <person name="Chovatia M."/>
            <person name="Cooper J."/>
            <person name="Damon W."/>
            <person name="Desjardin D."/>
            <person name="Finy P."/>
            <person name="Geml J."/>
            <person name="Haridas S."/>
            <person name="Hughes K."/>
            <person name="Justo A."/>
            <person name="Karasinski D."/>
            <person name="Kautmanova I."/>
            <person name="Kiss B."/>
            <person name="Kocsube S."/>
            <person name="Kotiranta H."/>
            <person name="LaButti K.M."/>
            <person name="Lechner B.E."/>
            <person name="Liimatainen K."/>
            <person name="Lipzen A."/>
            <person name="Lukacs Z."/>
            <person name="Mihaltcheva S."/>
            <person name="Morgado L.N."/>
            <person name="Niskanen T."/>
            <person name="Noordeloos M.E."/>
            <person name="Ohm R.A."/>
            <person name="Ortiz-Santana B."/>
            <person name="Ovrebo C."/>
            <person name="Racz N."/>
            <person name="Riley R."/>
            <person name="Savchenko A."/>
            <person name="Shiryaev A."/>
            <person name="Soop K."/>
            <person name="Spirin V."/>
            <person name="Szebenyi C."/>
            <person name="Tomsovsky M."/>
            <person name="Tulloss R.E."/>
            <person name="Uehling J."/>
            <person name="Grigoriev I.V."/>
            <person name="Vagvolgyi C."/>
            <person name="Papp T."/>
            <person name="Martin F.M."/>
            <person name="Miettinen O."/>
            <person name="Hibbett D.S."/>
            <person name="Nagy L.G."/>
        </authorList>
    </citation>
    <scope>NUCLEOTIDE SEQUENCE [LARGE SCALE GENOMIC DNA]</scope>
    <source>
        <strain evidence="2 3">FP101781</strain>
    </source>
</reference>
<organism evidence="2 3">
    <name type="scientific">Coprinellus micaceus</name>
    <name type="common">Glistening ink-cap mushroom</name>
    <name type="synonym">Coprinus micaceus</name>
    <dbReference type="NCBI Taxonomy" id="71717"/>
    <lineage>
        <taxon>Eukaryota</taxon>
        <taxon>Fungi</taxon>
        <taxon>Dikarya</taxon>
        <taxon>Basidiomycota</taxon>
        <taxon>Agaricomycotina</taxon>
        <taxon>Agaricomycetes</taxon>
        <taxon>Agaricomycetidae</taxon>
        <taxon>Agaricales</taxon>
        <taxon>Agaricineae</taxon>
        <taxon>Psathyrellaceae</taxon>
        <taxon>Coprinellus</taxon>
    </lineage>
</organism>
<dbReference type="STRING" id="71717.A0A4Y7SN11"/>
<dbReference type="Gene3D" id="1.20.1280.50">
    <property type="match status" value="1"/>
</dbReference>
<accession>A0A4Y7SN11</accession>
<comment type="caution">
    <text evidence="2">The sequence shown here is derived from an EMBL/GenBank/DDBJ whole genome shotgun (WGS) entry which is preliminary data.</text>
</comment>
<dbReference type="OrthoDB" id="2269034at2759"/>
<dbReference type="Proteomes" id="UP000298030">
    <property type="component" value="Unassembled WGS sequence"/>
</dbReference>
<evidence type="ECO:0000259" key="1">
    <source>
        <dbReference type="Pfam" id="PF12937"/>
    </source>
</evidence>
<feature type="non-terminal residue" evidence="2">
    <location>
        <position position="124"/>
    </location>
</feature>
<sequence>MFSLATRRLFDQEKKVEAATYVELLKQRASELEEELWAVRMCINSYSLPNRLPTEVLEKVFMEHILDANLDRQDKDKALWVGIAQVCRHWRDVALNYALLWTTIVPSHPEFMKLLLARSKGEPV</sequence>
<dbReference type="Pfam" id="PF12937">
    <property type="entry name" value="F-box-like"/>
    <property type="match status" value="1"/>
</dbReference>
<evidence type="ECO:0000313" key="3">
    <source>
        <dbReference type="Proteomes" id="UP000298030"/>
    </source>
</evidence>
<name>A0A4Y7SN11_COPMI</name>
<proteinExistence type="predicted"/>
<dbReference type="InterPro" id="IPR001810">
    <property type="entry name" value="F-box_dom"/>
</dbReference>